<feature type="compositionally biased region" description="Low complexity" evidence="8">
    <location>
        <begin position="190"/>
        <end position="201"/>
    </location>
</feature>
<evidence type="ECO:0000256" key="5">
    <source>
        <dbReference type="ARBA" id="ARBA00023136"/>
    </source>
</evidence>
<dbReference type="CDD" id="cd21176">
    <property type="entry name" value="LPMO_auxiliary-like"/>
    <property type="match status" value="1"/>
</dbReference>
<evidence type="ECO:0000256" key="3">
    <source>
        <dbReference type="ARBA" id="ARBA00022622"/>
    </source>
</evidence>
<evidence type="ECO:0000256" key="9">
    <source>
        <dbReference type="SAM" id="SignalP"/>
    </source>
</evidence>
<feature type="chain" id="PRO_5012022963" description="Copper acquisition factor BIM1-like domain-containing protein" evidence="9">
    <location>
        <begin position="16"/>
        <end position="227"/>
    </location>
</feature>
<keyword evidence="6" id="KW-0325">Glycoprotein</keyword>
<evidence type="ECO:0000313" key="12">
    <source>
        <dbReference type="Proteomes" id="UP000024837"/>
    </source>
</evidence>
<evidence type="ECO:0000256" key="8">
    <source>
        <dbReference type="SAM" id="MobiDB-lite"/>
    </source>
</evidence>
<keyword evidence="4 9" id="KW-0732">Signal</keyword>
<evidence type="ECO:0000259" key="10">
    <source>
        <dbReference type="Pfam" id="PF20238"/>
    </source>
</evidence>
<dbReference type="PANTHER" id="PTHR34992">
    <property type="entry name" value="HYPHAL ANASTAMOSIS-7 PROTEIN"/>
    <property type="match status" value="1"/>
</dbReference>
<evidence type="ECO:0000256" key="7">
    <source>
        <dbReference type="ARBA" id="ARBA00023288"/>
    </source>
</evidence>
<comment type="subcellular location">
    <subcellularLocation>
        <location evidence="1">Cell membrane</location>
        <topology evidence="1">Lipid-anchor</topology>
        <topology evidence="1">GPI-anchor</topology>
    </subcellularLocation>
</comment>
<keyword evidence="5" id="KW-0472">Membrane</keyword>
<feature type="region of interest" description="Disordered" evidence="8">
    <location>
        <begin position="166"/>
        <end position="203"/>
    </location>
</feature>
<feature type="signal peptide" evidence="9">
    <location>
        <begin position="1"/>
        <end position="15"/>
    </location>
</feature>
<name>W7IAG2_9PEZI</name>
<keyword evidence="3" id="KW-0336">GPI-anchor</keyword>
<evidence type="ECO:0000256" key="1">
    <source>
        <dbReference type="ARBA" id="ARBA00004609"/>
    </source>
</evidence>
<accession>W7IAG2</accession>
<dbReference type="InterPro" id="IPR046936">
    <property type="entry name" value="BIM1-like"/>
</dbReference>
<feature type="domain" description="Copper acquisition factor BIM1-like" evidence="10">
    <location>
        <begin position="14"/>
        <end position="149"/>
    </location>
</feature>
<dbReference type="Proteomes" id="UP000024837">
    <property type="component" value="Unassembled WGS sequence"/>
</dbReference>
<sequence length="227" mass="23172">MLLQSTLLLLPLASAHFLLNSPPTIGFSDDDQGVYPCGSFKADDRKSVTEFPSGGIPISVTSTHPKDVWFYRAALLNDTEGWVDLSPAITQTGTGEFCTTIKGPSAWEGEDGVLQIIASAPDGFLFQCAAVKFVGGEATAPDGKCKNGTRVSGSFTPERLVLNAQETSTGVAGPQSTRAASGISNPPSPSATTPPSGSGAPNAAGLNKGKASAVFGGIVGAIGLLFI</sequence>
<dbReference type="GO" id="GO:0098552">
    <property type="term" value="C:side of membrane"/>
    <property type="evidence" value="ECO:0007669"/>
    <property type="project" value="UniProtKB-KW"/>
</dbReference>
<evidence type="ECO:0000256" key="2">
    <source>
        <dbReference type="ARBA" id="ARBA00022475"/>
    </source>
</evidence>
<keyword evidence="2" id="KW-1003">Cell membrane</keyword>
<dbReference type="GO" id="GO:0005886">
    <property type="term" value="C:plasma membrane"/>
    <property type="evidence" value="ECO:0007669"/>
    <property type="project" value="UniProtKB-SubCell"/>
</dbReference>
<feature type="compositionally biased region" description="Polar residues" evidence="8">
    <location>
        <begin position="166"/>
        <end position="185"/>
    </location>
</feature>
<evidence type="ECO:0000313" key="11">
    <source>
        <dbReference type="EMBL" id="EWC46035.1"/>
    </source>
</evidence>
<dbReference type="PANTHER" id="PTHR34992:SF1">
    <property type="entry name" value="COPPER ACQUISITION FACTOR BIM1-LIKE DOMAIN-CONTAINING PROTEIN"/>
    <property type="match status" value="1"/>
</dbReference>
<protein>
    <recommendedName>
        <fullName evidence="10">Copper acquisition factor BIM1-like domain-containing protein</fullName>
    </recommendedName>
</protein>
<dbReference type="EMBL" id="KI966422">
    <property type="protein sequence ID" value="EWC46035.1"/>
    <property type="molecule type" value="Genomic_DNA"/>
</dbReference>
<evidence type="ECO:0000256" key="6">
    <source>
        <dbReference type="ARBA" id="ARBA00023180"/>
    </source>
</evidence>
<proteinExistence type="predicted"/>
<keyword evidence="12" id="KW-1185">Reference proteome</keyword>
<dbReference type="InterPro" id="IPR046530">
    <property type="entry name" value="BIM1-like_dom"/>
</dbReference>
<gene>
    <name evidence="11" type="ORF">DRE_04828</name>
</gene>
<dbReference type="Pfam" id="PF20238">
    <property type="entry name" value="BIM1-like_dom"/>
    <property type="match status" value="1"/>
</dbReference>
<organism evidence="11 12">
    <name type="scientific">Drechslerella stenobrocha 248</name>
    <dbReference type="NCBI Taxonomy" id="1043628"/>
    <lineage>
        <taxon>Eukaryota</taxon>
        <taxon>Fungi</taxon>
        <taxon>Dikarya</taxon>
        <taxon>Ascomycota</taxon>
        <taxon>Pezizomycotina</taxon>
        <taxon>Orbiliomycetes</taxon>
        <taxon>Orbiliales</taxon>
        <taxon>Orbiliaceae</taxon>
        <taxon>Drechslerella</taxon>
    </lineage>
</organism>
<dbReference type="HOGENOM" id="CLU_070647_0_1_1"/>
<evidence type="ECO:0000256" key="4">
    <source>
        <dbReference type="ARBA" id="ARBA00022729"/>
    </source>
</evidence>
<reference evidence="11 12" key="1">
    <citation type="submission" date="2013-05" db="EMBL/GenBank/DDBJ databases">
        <title>Drechslerella stenobrocha genome reveals carnivorous origination and mechanical trapping mechanism of predatory fungi.</title>
        <authorList>
            <person name="Liu X."/>
            <person name="Zhang W."/>
            <person name="Liu K."/>
        </authorList>
    </citation>
    <scope>NUCLEOTIDE SEQUENCE [LARGE SCALE GENOMIC DNA]</scope>
    <source>
        <strain evidence="11 12">248</strain>
    </source>
</reference>
<keyword evidence="7" id="KW-0449">Lipoprotein</keyword>
<dbReference type="AlphaFoldDB" id="W7IAG2"/>
<dbReference type="OrthoDB" id="2146436at2759"/>